<evidence type="ECO:0000256" key="1">
    <source>
        <dbReference type="SAM" id="Phobius"/>
    </source>
</evidence>
<keyword evidence="1" id="KW-0812">Transmembrane</keyword>
<comment type="caution">
    <text evidence="2">The sequence shown here is derived from an EMBL/GenBank/DDBJ whole genome shotgun (WGS) entry which is preliminary data.</text>
</comment>
<evidence type="ECO:0000313" key="3">
    <source>
        <dbReference type="Proteomes" id="UP000004828"/>
    </source>
</evidence>
<accession>C7GFA5</accession>
<dbReference type="Proteomes" id="UP000004828">
    <property type="component" value="Unassembled WGS sequence"/>
</dbReference>
<organism evidence="2 3">
    <name type="scientific">Roseburia intestinalis L1-82</name>
    <dbReference type="NCBI Taxonomy" id="536231"/>
    <lineage>
        <taxon>Bacteria</taxon>
        <taxon>Bacillati</taxon>
        <taxon>Bacillota</taxon>
        <taxon>Clostridia</taxon>
        <taxon>Lachnospirales</taxon>
        <taxon>Lachnospiraceae</taxon>
        <taxon>Roseburia</taxon>
    </lineage>
</organism>
<dbReference type="AlphaFoldDB" id="C7GFA5"/>
<reference evidence="2 3" key="1">
    <citation type="submission" date="2009-08" db="EMBL/GenBank/DDBJ databases">
        <authorList>
            <person name="Weinstock G."/>
            <person name="Sodergren E."/>
            <person name="Clifton S."/>
            <person name="Fulton L."/>
            <person name="Fulton B."/>
            <person name="Courtney L."/>
            <person name="Fronick C."/>
            <person name="Harrison M."/>
            <person name="Strong C."/>
            <person name="Farmer C."/>
            <person name="Delahaunty K."/>
            <person name="Markovic C."/>
            <person name="Hall O."/>
            <person name="Minx P."/>
            <person name="Tomlinson C."/>
            <person name="Mitreva M."/>
            <person name="Nelson J."/>
            <person name="Hou S."/>
            <person name="Wollam A."/>
            <person name="Pepin K.H."/>
            <person name="Johnson M."/>
            <person name="Bhonagiri V."/>
            <person name="Nash W.E."/>
            <person name="Warren W."/>
            <person name="Chinwalla A."/>
            <person name="Mardis E.R."/>
            <person name="Wilson R.K."/>
        </authorList>
    </citation>
    <scope>NUCLEOTIDE SEQUENCE [LARGE SCALE GENOMIC DNA]</scope>
    <source>
        <strain evidence="2 3">L1-82</strain>
    </source>
</reference>
<sequence>MPYGPPFISGSRFACGTCNLLFLCGYLFIMYKNFKKYAVKNTSCKNRRYPLILKKAYSRIGTL</sequence>
<gene>
    <name evidence="2" type="ORF">ROSINTL182_08611</name>
</gene>
<name>C7GFA5_9FIRM</name>
<feature type="transmembrane region" description="Helical" evidence="1">
    <location>
        <begin position="6"/>
        <end position="29"/>
    </location>
</feature>
<keyword evidence="1" id="KW-1133">Transmembrane helix</keyword>
<dbReference type="HOGENOM" id="CLU_2883115_0_0_9"/>
<protein>
    <submittedName>
        <fullName evidence="2">Uncharacterized protein</fullName>
    </submittedName>
</protein>
<proteinExistence type="predicted"/>
<keyword evidence="1" id="KW-0472">Membrane</keyword>
<evidence type="ECO:0000313" key="2">
    <source>
        <dbReference type="EMBL" id="EEU99464.1"/>
    </source>
</evidence>
<dbReference type="EMBL" id="ABYJ02000202">
    <property type="protein sequence ID" value="EEU99464.1"/>
    <property type="molecule type" value="Genomic_DNA"/>
</dbReference>